<evidence type="ECO:0000313" key="3">
    <source>
        <dbReference type="EMBL" id="KAL3845835.1"/>
    </source>
</evidence>
<dbReference type="AlphaFoldDB" id="A0ABD3UA41"/>
<feature type="region of interest" description="Disordered" evidence="1">
    <location>
        <begin position="1"/>
        <end position="23"/>
    </location>
</feature>
<dbReference type="PANTHER" id="PTHR33127">
    <property type="entry name" value="TRANSMEMBRANE PROTEIN"/>
    <property type="match status" value="1"/>
</dbReference>
<evidence type="ECO:0000256" key="1">
    <source>
        <dbReference type="SAM" id="MobiDB-lite"/>
    </source>
</evidence>
<name>A0ABD3UA41_9LAMI</name>
<dbReference type="Pfam" id="PF03478">
    <property type="entry name" value="Beta-prop_KIB1-4"/>
    <property type="match status" value="1"/>
</dbReference>
<dbReference type="InterPro" id="IPR005174">
    <property type="entry name" value="KIB1-4_b-propeller"/>
</dbReference>
<accession>A0ABD3UA41</accession>
<gene>
    <name evidence="3" type="ORF">ACJIZ3_003238</name>
</gene>
<evidence type="ECO:0000259" key="2">
    <source>
        <dbReference type="Pfam" id="PF03478"/>
    </source>
</evidence>
<keyword evidence="4" id="KW-1185">Reference proteome</keyword>
<feature type="compositionally biased region" description="Basic and acidic residues" evidence="1">
    <location>
        <begin position="1"/>
        <end position="19"/>
    </location>
</feature>
<proteinExistence type="predicted"/>
<dbReference type="EMBL" id="JBJXBP010000002">
    <property type="protein sequence ID" value="KAL3845835.1"/>
    <property type="molecule type" value="Genomic_DNA"/>
</dbReference>
<organism evidence="3 4">
    <name type="scientific">Penstemon smallii</name>
    <dbReference type="NCBI Taxonomy" id="265156"/>
    <lineage>
        <taxon>Eukaryota</taxon>
        <taxon>Viridiplantae</taxon>
        <taxon>Streptophyta</taxon>
        <taxon>Embryophyta</taxon>
        <taxon>Tracheophyta</taxon>
        <taxon>Spermatophyta</taxon>
        <taxon>Magnoliopsida</taxon>
        <taxon>eudicotyledons</taxon>
        <taxon>Gunneridae</taxon>
        <taxon>Pentapetalae</taxon>
        <taxon>asterids</taxon>
        <taxon>lamiids</taxon>
        <taxon>Lamiales</taxon>
        <taxon>Plantaginaceae</taxon>
        <taxon>Cheloneae</taxon>
        <taxon>Penstemon</taxon>
    </lineage>
</organism>
<evidence type="ECO:0000313" key="4">
    <source>
        <dbReference type="Proteomes" id="UP001634393"/>
    </source>
</evidence>
<protein>
    <recommendedName>
        <fullName evidence="2">KIB1-4 beta-propeller domain-containing protein</fullName>
    </recommendedName>
</protein>
<comment type="caution">
    <text evidence="3">The sequence shown here is derived from an EMBL/GenBank/DDBJ whole genome shotgun (WGS) entry which is preliminary data.</text>
</comment>
<dbReference type="PANTHER" id="PTHR33127:SF69">
    <property type="entry name" value="OS09G0340800 PROTEIN"/>
    <property type="match status" value="1"/>
</dbReference>
<dbReference type="Proteomes" id="UP001634393">
    <property type="component" value="Unassembled WGS sequence"/>
</dbReference>
<feature type="domain" description="KIB1-4 beta-propeller" evidence="2">
    <location>
        <begin position="117"/>
        <end position="358"/>
    </location>
</feature>
<sequence>MSRKANKEKSWSKKKEAISKKPCPNLPQQLLNLLARKPNLLEQTSYSGITKSWQPATKRCNTSAKVLQRPQLYDLHDSNFSSISSNTLQKYMDIYFFKDSSLYFRGEPPTRFWCDPTIKFVGCSHGSPVMSRGSTNQKRYSIWNVARGHEWVLPPWISASIPFKFATLSHSFMEYGGNSTVLVLTGISSPVFLLYSSFRVQWIPHDCTTIDPYGSKNDQFMTFSNVIGFGGKFYALSLQGTFVFIEDTINSHCEMTVISTNRAVPSVSSKYFKEFLLESNGEVLLVFLIYIKSLSVVDQVEVFRFSFPKHRWIKVEGIEGRAVFLEKQCCVWVNSKEIGCMGDCVYFNQGSENGWWMYDMGNGCISPSRNLWDECMIDEAFSAYRAHVKSVIARDRHGRRFLVRQASLRSTEYWLVNWVGSYEMTSLKKTCDP</sequence>
<reference evidence="3 4" key="1">
    <citation type="submission" date="2024-12" db="EMBL/GenBank/DDBJ databases">
        <title>The unique morphological basis and parallel evolutionary history of personate flowers in Penstemon.</title>
        <authorList>
            <person name="Depatie T.H."/>
            <person name="Wessinger C.A."/>
        </authorList>
    </citation>
    <scope>NUCLEOTIDE SEQUENCE [LARGE SCALE GENOMIC DNA]</scope>
    <source>
        <strain evidence="3">WTNN_2</strain>
        <tissue evidence="3">Leaf</tissue>
    </source>
</reference>